<feature type="region of interest" description="Disordered" evidence="1">
    <location>
        <begin position="24"/>
        <end position="64"/>
    </location>
</feature>
<dbReference type="VEuPathDB" id="FungiDB:PITG_03125"/>
<keyword evidence="3" id="KW-1185">Reference proteome</keyword>
<sequence length="73" mass="8228">MLEIEAATYPVSLRASPEIKLLRHQQDRRAEATKPSLPQGLEKRRPSRYDHDRGGPPAQGYHNANVHVFGRGV</sequence>
<reference evidence="3" key="1">
    <citation type="journal article" date="2009" name="Nature">
        <title>Genome sequence and analysis of the Irish potato famine pathogen Phytophthora infestans.</title>
        <authorList>
            <consortium name="The Broad Institute Genome Sequencing Platform"/>
            <person name="Haas B.J."/>
            <person name="Kamoun S."/>
            <person name="Zody M.C."/>
            <person name="Jiang R.H."/>
            <person name="Handsaker R.E."/>
            <person name="Cano L.M."/>
            <person name="Grabherr M."/>
            <person name="Kodira C.D."/>
            <person name="Raffaele S."/>
            <person name="Torto-Alalibo T."/>
            <person name="Bozkurt T.O."/>
            <person name="Ah-Fong A.M."/>
            <person name="Alvarado L."/>
            <person name="Anderson V.L."/>
            <person name="Armstrong M.R."/>
            <person name="Avrova A."/>
            <person name="Baxter L."/>
            <person name="Beynon J."/>
            <person name="Boevink P.C."/>
            <person name="Bollmann S.R."/>
            <person name="Bos J.I."/>
            <person name="Bulone V."/>
            <person name="Cai G."/>
            <person name="Cakir C."/>
            <person name="Carrington J.C."/>
            <person name="Chawner M."/>
            <person name="Conti L."/>
            <person name="Costanzo S."/>
            <person name="Ewan R."/>
            <person name="Fahlgren N."/>
            <person name="Fischbach M.A."/>
            <person name="Fugelstad J."/>
            <person name="Gilroy E.M."/>
            <person name="Gnerre S."/>
            <person name="Green P.J."/>
            <person name="Grenville-Briggs L.J."/>
            <person name="Griffith J."/>
            <person name="Grunwald N.J."/>
            <person name="Horn K."/>
            <person name="Horner N.R."/>
            <person name="Hu C.H."/>
            <person name="Huitema E."/>
            <person name="Jeong D.H."/>
            <person name="Jones A.M."/>
            <person name="Jones J.D."/>
            <person name="Jones R.W."/>
            <person name="Karlsson E.K."/>
            <person name="Kunjeti S.G."/>
            <person name="Lamour K."/>
            <person name="Liu Z."/>
            <person name="Ma L."/>
            <person name="Maclean D."/>
            <person name="Chibucos M.C."/>
            <person name="McDonald H."/>
            <person name="McWalters J."/>
            <person name="Meijer H.J."/>
            <person name="Morgan W."/>
            <person name="Morris P.F."/>
            <person name="Munro C.A."/>
            <person name="O'Neill K."/>
            <person name="Ospina-Giraldo M."/>
            <person name="Pinzon A."/>
            <person name="Pritchard L."/>
            <person name="Ramsahoye B."/>
            <person name="Ren Q."/>
            <person name="Restrepo S."/>
            <person name="Roy S."/>
            <person name="Sadanandom A."/>
            <person name="Savidor A."/>
            <person name="Schornack S."/>
            <person name="Schwartz D.C."/>
            <person name="Schumann U.D."/>
            <person name="Schwessinger B."/>
            <person name="Seyer L."/>
            <person name="Sharpe T."/>
            <person name="Silvar C."/>
            <person name="Song J."/>
            <person name="Studholme D.J."/>
            <person name="Sykes S."/>
            <person name="Thines M."/>
            <person name="van de Vondervoort P.J."/>
            <person name="Phuntumart V."/>
            <person name="Wawra S."/>
            <person name="Weide R."/>
            <person name="Win J."/>
            <person name="Young C."/>
            <person name="Zhou S."/>
            <person name="Fry W."/>
            <person name="Meyers B.C."/>
            <person name="van West P."/>
            <person name="Ristaino J."/>
            <person name="Govers F."/>
            <person name="Birch P.R."/>
            <person name="Whisson S.C."/>
            <person name="Judelson H.S."/>
            <person name="Nusbaum C."/>
        </authorList>
    </citation>
    <scope>NUCLEOTIDE SEQUENCE [LARGE SCALE GENOMIC DNA]</scope>
    <source>
        <strain evidence="3">T30-4</strain>
    </source>
</reference>
<dbReference type="InParanoid" id="D0MZF5"/>
<accession>D0MZF5</accession>
<dbReference type="RefSeq" id="XP_002906217.1">
    <property type="nucleotide sequence ID" value="XM_002906171.1"/>
</dbReference>
<evidence type="ECO:0000313" key="2">
    <source>
        <dbReference type="EMBL" id="EEY65618.1"/>
    </source>
</evidence>
<organism evidence="2 3">
    <name type="scientific">Phytophthora infestans (strain T30-4)</name>
    <name type="common">Potato late blight agent</name>
    <dbReference type="NCBI Taxonomy" id="403677"/>
    <lineage>
        <taxon>Eukaryota</taxon>
        <taxon>Sar</taxon>
        <taxon>Stramenopiles</taxon>
        <taxon>Oomycota</taxon>
        <taxon>Peronosporomycetes</taxon>
        <taxon>Peronosporales</taxon>
        <taxon>Peronosporaceae</taxon>
        <taxon>Phytophthora</taxon>
    </lineage>
</organism>
<dbReference type="EMBL" id="DS028121">
    <property type="protein sequence ID" value="EEY65618.1"/>
    <property type="molecule type" value="Genomic_DNA"/>
</dbReference>
<proteinExistence type="predicted"/>
<gene>
    <name evidence="2" type="ORF">PITG_03125</name>
</gene>
<dbReference type="HOGENOM" id="CLU_2710192_0_0_1"/>
<feature type="compositionally biased region" description="Basic and acidic residues" evidence="1">
    <location>
        <begin position="41"/>
        <end position="54"/>
    </location>
</feature>
<protein>
    <submittedName>
        <fullName evidence="2">Uncharacterized protein</fullName>
    </submittedName>
</protein>
<evidence type="ECO:0000256" key="1">
    <source>
        <dbReference type="SAM" id="MobiDB-lite"/>
    </source>
</evidence>
<dbReference type="GeneID" id="9464461"/>
<name>D0MZF5_PHYIT</name>
<dbReference type="KEGG" id="pif:PITG_03125"/>
<dbReference type="AlphaFoldDB" id="D0MZF5"/>
<evidence type="ECO:0000313" key="3">
    <source>
        <dbReference type="Proteomes" id="UP000006643"/>
    </source>
</evidence>
<dbReference type="Proteomes" id="UP000006643">
    <property type="component" value="Unassembled WGS sequence"/>
</dbReference>